<gene>
    <name evidence="1" type="ORF">JCM19239_1721</name>
</gene>
<dbReference type="SUPFAM" id="SSF46458">
    <property type="entry name" value="Globin-like"/>
    <property type="match status" value="1"/>
</dbReference>
<name>A0ABQ0JJS0_9VIBR</name>
<organism evidence="1 2">
    <name type="scientific">Vibrio variabilis</name>
    <dbReference type="NCBI Taxonomy" id="990271"/>
    <lineage>
        <taxon>Bacteria</taxon>
        <taxon>Pseudomonadati</taxon>
        <taxon>Pseudomonadota</taxon>
        <taxon>Gammaproteobacteria</taxon>
        <taxon>Vibrionales</taxon>
        <taxon>Vibrionaceae</taxon>
        <taxon>Vibrio</taxon>
    </lineage>
</organism>
<dbReference type="InterPro" id="IPR012292">
    <property type="entry name" value="Globin/Proto"/>
</dbReference>
<proteinExistence type="predicted"/>
<keyword evidence="2" id="KW-1185">Reference proteome</keyword>
<dbReference type="InterPro" id="IPR009050">
    <property type="entry name" value="Globin-like_sf"/>
</dbReference>
<protein>
    <recommendedName>
        <fullName evidence="3">Globin family profile domain-containing protein</fullName>
    </recommendedName>
</protein>
<reference evidence="2" key="1">
    <citation type="submission" date="2014-09" db="EMBL/GenBank/DDBJ databases">
        <title>Vibrio variabilis JCM 19239. (C206) whole genome shotgun sequence.</title>
        <authorList>
            <person name="Sawabe T."/>
            <person name="Meirelles P."/>
            <person name="Nakanishi M."/>
            <person name="Sayaka M."/>
            <person name="Hattori M."/>
            <person name="Ohkuma M."/>
        </authorList>
    </citation>
    <scope>NUCLEOTIDE SEQUENCE [LARGE SCALE GENOMIC DNA]</scope>
    <source>
        <strain evidence="2">JCM 19239</strain>
    </source>
</reference>
<evidence type="ECO:0000313" key="1">
    <source>
        <dbReference type="EMBL" id="GAL28986.1"/>
    </source>
</evidence>
<comment type="caution">
    <text evidence="1">The sequence shown here is derived from an EMBL/GenBank/DDBJ whole genome shotgun (WGS) entry which is preliminary data.</text>
</comment>
<dbReference type="Proteomes" id="UP000029223">
    <property type="component" value="Unassembled WGS sequence"/>
</dbReference>
<accession>A0ABQ0JJS0</accession>
<sequence>MGLDISVKELDIWVDSLLATVAIYDPLWDQEIELAWRNVLALGIEIMKENSCN</sequence>
<evidence type="ECO:0000313" key="2">
    <source>
        <dbReference type="Proteomes" id="UP000029223"/>
    </source>
</evidence>
<evidence type="ECO:0008006" key="3">
    <source>
        <dbReference type="Google" id="ProtNLM"/>
    </source>
</evidence>
<dbReference type="Gene3D" id="1.10.490.10">
    <property type="entry name" value="Globins"/>
    <property type="match status" value="1"/>
</dbReference>
<dbReference type="EMBL" id="BBMS01000054">
    <property type="protein sequence ID" value="GAL28986.1"/>
    <property type="molecule type" value="Genomic_DNA"/>
</dbReference>